<dbReference type="AlphaFoldDB" id="A0A4E0RZ59"/>
<evidence type="ECO:0000256" key="2">
    <source>
        <dbReference type="ARBA" id="ARBA00012425"/>
    </source>
</evidence>
<evidence type="ECO:0000259" key="13">
    <source>
        <dbReference type="PROSITE" id="PS50011"/>
    </source>
</evidence>
<dbReference type="GO" id="GO:0030332">
    <property type="term" value="F:cyclin binding"/>
    <property type="evidence" value="ECO:0007669"/>
    <property type="project" value="TreeGrafter"/>
</dbReference>
<dbReference type="Gene3D" id="3.30.200.20">
    <property type="entry name" value="Phosphorylase Kinase, domain 1"/>
    <property type="match status" value="1"/>
</dbReference>
<comment type="catalytic activity">
    <reaction evidence="8">
        <text>L-threonyl-[protein] + ATP = O-phospho-L-threonyl-[protein] + ADP + H(+)</text>
        <dbReference type="Rhea" id="RHEA:46608"/>
        <dbReference type="Rhea" id="RHEA-COMP:11060"/>
        <dbReference type="Rhea" id="RHEA-COMP:11605"/>
        <dbReference type="ChEBI" id="CHEBI:15378"/>
        <dbReference type="ChEBI" id="CHEBI:30013"/>
        <dbReference type="ChEBI" id="CHEBI:30616"/>
        <dbReference type="ChEBI" id="CHEBI:61977"/>
        <dbReference type="ChEBI" id="CHEBI:456216"/>
        <dbReference type="EC" id="2.7.11.22"/>
    </reaction>
</comment>
<dbReference type="SUPFAM" id="SSF56112">
    <property type="entry name" value="Protein kinase-like (PK-like)"/>
    <property type="match status" value="1"/>
</dbReference>
<feature type="compositionally biased region" description="Polar residues" evidence="12">
    <location>
        <begin position="65"/>
        <end position="75"/>
    </location>
</feature>
<dbReference type="GO" id="GO:0004693">
    <property type="term" value="F:cyclin-dependent protein serine/threonine kinase activity"/>
    <property type="evidence" value="ECO:0007669"/>
    <property type="project" value="UniProtKB-EC"/>
</dbReference>
<dbReference type="Proteomes" id="UP000297026">
    <property type="component" value="Unassembled WGS sequence"/>
</dbReference>
<dbReference type="InterPro" id="IPR000719">
    <property type="entry name" value="Prot_kinase_dom"/>
</dbReference>
<feature type="compositionally biased region" description="Acidic residues" evidence="12">
    <location>
        <begin position="36"/>
        <end position="48"/>
    </location>
</feature>
<dbReference type="PROSITE" id="PS50011">
    <property type="entry name" value="PROTEIN_KINASE_DOM"/>
    <property type="match status" value="1"/>
</dbReference>
<dbReference type="PROSITE" id="PS00107">
    <property type="entry name" value="PROTEIN_KINASE_ATP"/>
    <property type="match status" value="1"/>
</dbReference>
<name>A0A4E0RZ59_9HYME</name>
<dbReference type="GO" id="GO:0010468">
    <property type="term" value="P:regulation of gene expression"/>
    <property type="evidence" value="ECO:0007669"/>
    <property type="project" value="TreeGrafter"/>
</dbReference>
<evidence type="ECO:0000256" key="5">
    <source>
        <dbReference type="ARBA" id="ARBA00022741"/>
    </source>
</evidence>
<evidence type="ECO:0000256" key="6">
    <source>
        <dbReference type="ARBA" id="ARBA00022777"/>
    </source>
</evidence>
<evidence type="ECO:0000256" key="10">
    <source>
        <dbReference type="PROSITE-ProRule" id="PRU10141"/>
    </source>
</evidence>
<comment type="catalytic activity">
    <reaction evidence="9">
        <text>L-seryl-[protein] + ATP = O-phospho-L-seryl-[protein] + ADP + H(+)</text>
        <dbReference type="Rhea" id="RHEA:17989"/>
        <dbReference type="Rhea" id="RHEA-COMP:9863"/>
        <dbReference type="Rhea" id="RHEA-COMP:11604"/>
        <dbReference type="ChEBI" id="CHEBI:15378"/>
        <dbReference type="ChEBI" id="CHEBI:29999"/>
        <dbReference type="ChEBI" id="CHEBI:30616"/>
        <dbReference type="ChEBI" id="CHEBI:83421"/>
        <dbReference type="ChEBI" id="CHEBI:456216"/>
        <dbReference type="EC" id="2.7.11.22"/>
    </reaction>
</comment>
<feature type="region of interest" description="Disordered" evidence="12">
    <location>
        <begin position="1"/>
        <end position="75"/>
    </location>
</feature>
<dbReference type="EC" id="2.7.11.22" evidence="2"/>
<protein>
    <recommendedName>
        <fullName evidence="2">cyclin-dependent kinase</fullName>
        <ecNumber evidence="2">2.7.11.22</ecNumber>
    </recommendedName>
</protein>
<dbReference type="InterPro" id="IPR011009">
    <property type="entry name" value="Kinase-like_dom_sf"/>
</dbReference>
<evidence type="ECO:0000256" key="7">
    <source>
        <dbReference type="ARBA" id="ARBA00022840"/>
    </source>
</evidence>
<dbReference type="FunFam" id="1.10.510.10:FF:000624">
    <property type="entry name" value="Mitogen-activated protein kinase"/>
    <property type="match status" value="1"/>
</dbReference>
<feature type="compositionally biased region" description="Basic and acidic residues" evidence="12">
    <location>
        <begin position="19"/>
        <end position="32"/>
    </location>
</feature>
<proteinExistence type="inferred from homology"/>
<dbReference type="InterPro" id="IPR008271">
    <property type="entry name" value="Ser/Thr_kinase_AS"/>
</dbReference>
<dbReference type="CTD" id="1019"/>
<dbReference type="EMBL" id="ML159167">
    <property type="protein sequence ID" value="THK33211.1"/>
    <property type="molecule type" value="Genomic_DNA"/>
</dbReference>
<dbReference type="PANTHER" id="PTHR24056">
    <property type="entry name" value="CELL DIVISION PROTEIN KINASE"/>
    <property type="match status" value="1"/>
</dbReference>
<dbReference type="GO" id="GO:0010389">
    <property type="term" value="P:regulation of G2/M transition of mitotic cell cycle"/>
    <property type="evidence" value="ECO:0007669"/>
    <property type="project" value="TreeGrafter"/>
</dbReference>
<dbReference type="GO" id="GO:0005524">
    <property type="term" value="F:ATP binding"/>
    <property type="evidence" value="ECO:0007669"/>
    <property type="project" value="UniProtKB-UniRule"/>
</dbReference>
<dbReference type="GO" id="GO:0005737">
    <property type="term" value="C:cytoplasm"/>
    <property type="evidence" value="ECO:0007669"/>
    <property type="project" value="TreeGrafter"/>
</dbReference>
<accession>A0A4E0RZ59</accession>
<dbReference type="GO" id="GO:0007165">
    <property type="term" value="P:signal transduction"/>
    <property type="evidence" value="ECO:0007669"/>
    <property type="project" value="TreeGrafter"/>
</dbReference>
<dbReference type="SMART" id="SM00220">
    <property type="entry name" value="S_TKc"/>
    <property type="match status" value="1"/>
</dbReference>
<keyword evidence="6 14" id="KW-0418">Kinase</keyword>
<evidence type="ECO:0000313" key="14">
    <source>
        <dbReference type="EMBL" id="THK33211.1"/>
    </source>
</evidence>
<dbReference type="FunFam" id="3.30.200.20:FF:000124">
    <property type="entry name" value="Cyclin-dependent kinase 4"/>
    <property type="match status" value="1"/>
</dbReference>
<dbReference type="GO" id="GO:0005634">
    <property type="term" value="C:nucleus"/>
    <property type="evidence" value="ECO:0007669"/>
    <property type="project" value="TreeGrafter"/>
</dbReference>
<evidence type="ECO:0000256" key="3">
    <source>
        <dbReference type="ARBA" id="ARBA00022527"/>
    </source>
</evidence>
<keyword evidence="5 10" id="KW-0547">Nucleotide-binding</keyword>
<evidence type="ECO:0000313" key="15">
    <source>
        <dbReference type="Proteomes" id="UP000297026"/>
    </source>
</evidence>
<evidence type="ECO:0000256" key="11">
    <source>
        <dbReference type="RuleBase" id="RU000304"/>
    </source>
</evidence>
<dbReference type="KEGG" id="dam:107044965"/>
<dbReference type="GO" id="GO:0000082">
    <property type="term" value="P:G1/S transition of mitotic cell cycle"/>
    <property type="evidence" value="ECO:0007669"/>
    <property type="project" value="TreeGrafter"/>
</dbReference>
<evidence type="ECO:0000256" key="4">
    <source>
        <dbReference type="ARBA" id="ARBA00022679"/>
    </source>
</evidence>
<dbReference type="InterPro" id="IPR050108">
    <property type="entry name" value="CDK"/>
</dbReference>
<dbReference type="OrthoDB" id="1732493at2759"/>
<keyword evidence="15" id="KW-1185">Reference proteome</keyword>
<keyword evidence="3 11" id="KW-0723">Serine/threonine-protein kinase</keyword>
<gene>
    <name evidence="14" type="primary">CDK4</name>
    <name evidence="14" type="ORF">DALL_DALL000417</name>
</gene>
<feature type="binding site" evidence="10">
    <location>
        <position position="126"/>
    </location>
    <ligand>
        <name>ATP</name>
        <dbReference type="ChEBI" id="CHEBI:30616"/>
    </ligand>
</feature>
<organism evidence="14 15">
    <name type="scientific">Diachasma alloeum</name>
    <dbReference type="NCBI Taxonomy" id="454923"/>
    <lineage>
        <taxon>Eukaryota</taxon>
        <taxon>Metazoa</taxon>
        <taxon>Ecdysozoa</taxon>
        <taxon>Arthropoda</taxon>
        <taxon>Hexapoda</taxon>
        <taxon>Insecta</taxon>
        <taxon>Pterygota</taxon>
        <taxon>Neoptera</taxon>
        <taxon>Endopterygota</taxon>
        <taxon>Hymenoptera</taxon>
        <taxon>Apocrita</taxon>
        <taxon>Ichneumonoidea</taxon>
        <taxon>Braconidae</taxon>
        <taxon>Opiinae</taxon>
        <taxon>Diachasma</taxon>
    </lineage>
</organism>
<evidence type="ECO:0000256" key="9">
    <source>
        <dbReference type="ARBA" id="ARBA00048367"/>
    </source>
</evidence>
<evidence type="ECO:0000256" key="8">
    <source>
        <dbReference type="ARBA" id="ARBA00047811"/>
    </source>
</evidence>
<dbReference type="GeneID" id="107044965"/>
<dbReference type="PANTHER" id="PTHR24056:SF472">
    <property type="entry name" value="CYCLIN-DEPENDENT KINASE 4, ISOFORM A"/>
    <property type="match status" value="1"/>
</dbReference>
<reference evidence="14" key="1">
    <citation type="submission" date="2019-02" db="EMBL/GenBank/DDBJ databases">
        <title>Genome of the parasitoid wasp Diachasma alloeum, an emerging model for ecological speciation and transitions to asexual reproduction.</title>
        <authorList>
            <person name="Robertson H.M."/>
            <person name="Walden K.K."/>
            <person name="Tvedte E.S."/>
            <person name="Hood G.R."/>
            <person name="Feder J.L."/>
            <person name="Forbes A.A."/>
            <person name="Logsdon J.M."/>
            <person name="Mcelroy K.E."/>
        </authorList>
    </citation>
    <scope>NUCLEOTIDE SEQUENCE [LARGE SCALE GENOMIC DNA]</scope>
    <source>
        <strain evidence="14">Michigan</strain>
    </source>
</reference>
<evidence type="ECO:0000256" key="12">
    <source>
        <dbReference type="SAM" id="MobiDB-lite"/>
    </source>
</evidence>
<sequence>MAERRRLPSSEPPPGTPPLEKRSKLQEEREPQESPQGEEPDLLAEETLDTTPRNDRRLEVEEAVPSTSGTLGLVQSSMGRKAEGSLESSFVGEHAHYQELSQIGDGAYGTVYKAKDVSSGQVVALKKVRVSLTEDGLPTSTLREIAGLKQLERFEHPNIVRLLDVCQGNYLQPPDRGERTRRTDRPDKGLTLWLVFEHVDRDLAKFISACPPAGMPPALAKQMSREILLGVDFLHSHRIIHRDLKPQNILVTSEGRIKIADFGLAKTYDFEMRLTSVVVTLWYRAPEVLLGCAYATPVDLWSVGCILAELNTLKPLFPGSSEGDQLDRIFKIIGTPTQEAWPKNVSLSYTAFPQRIATPLRIVIPELSPAGIDLIFKMLTFDPHIRLTASQALQHPYFTTDTS</sequence>
<dbReference type="CDD" id="cd07838">
    <property type="entry name" value="STKc_CDK4_6_like"/>
    <property type="match status" value="1"/>
</dbReference>
<feature type="domain" description="Protein kinase" evidence="13">
    <location>
        <begin position="97"/>
        <end position="398"/>
    </location>
</feature>
<evidence type="ECO:0000256" key="1">
    <source>
        <dbReference type="ARBA" id="ARBA00006485"/>
    </source>
</evidence>
<dbReference type="InterPro" id="IPR017441">
    <property type="entry name" value="Protein_kinase_ATP_BS"/>
</dbReference>
<dbReference type="GO" id="GO:0000307">
    <property type="term" value="C:cyclin-dependent protein kinase holoenzyme complex"/>
    <property type="evidence" value="ECO:0007669"/>
    <property type="project" value="TreeGrafter"/>
</dbReference>
<dbReference type="Gene3D" id="1.10.510.10">
    <property type="entry name" value="Transferase(Phosphotransferase) domain 1"/>
    <property type="match status" value="1"/>
</dbReference>
<keyword evidence="4" id="KW-0808">Transferase</keyword>
<dbReference type="Pfam" id="PF00069">
    <property type="entry name" value="Pkinase"/>
    <property type="match status" value="1"/>
</dbReference>
<dbReference type="PROSITE" id="PS00108">
    <property type="entry name" value="PROTEIN_KINASE_ST"/>
    <property type="match status" value="1"/>
</dbReference>
<comment type="similarity">
    <text evidence="1">Belongs to the protein kinase superfamily. CMGC Ser/Thr protein kinase family. CDC2/CDKX subfamily.</text>
</comment>
<keyword evidence="7 10" id="KW-0067">ATP-binding</keyword>